<dbReference type="Gene3D" id="3.90.1570.10">
    <property type="entry name" value="tt1808, chain A"/>
    <property type="match status" value="1"/>
</dbReference>
<dbReference type="AlphaFoldDB" id="A0A3Q9EVX8"/>
<gene>
    <name evidence="2" type="ORF">EJ357_13505</name>
</gene>
<dbReference type="InterPro" id="IPR008538">
    <property type="entry name" value="Uma2"/>
</dbReference>
<feature type="domain" description="Putative restriction endonuclease" evidence="1">
    <location>
        <begin position="18"/>
        <end position="186"/>
    </location>
</feature>
<accession>A0A3Q9EVX8</accession>
<dbReference type="EMBL" id="CP034539">
    <property type="protein sequence ID" value="AZQ40374.1"/>
    <property type="molecule type" value="Genomic_DNA"/>
</dbReference>
<keyword evidence="2" id="KW-0378">Hydrolase</keyword>
<keyword evidence="2" id="KW-0540">Nuclease</keyword>
<organism evidence="2 3">
    <name type="scientific">Streptomyces cyaneochromogenes</name>
    <dbReference type="NCBI Taxonomy" id="2496836"/>
    <lineage>
        <taxon>Bacteria</taxon>
        <taxon>Bacillati</taxon>
        <taxon>Actinomycetota</taxon>
        <taxon>Actinomycetes</taxon>
        <taxon>Kitasatosporales</taxon>
        <taxon>Streptomycetaceae</taxon>
        <taxon>Streptomyces</taxon>
    </lineage>
</organism>
<dbReference type="OrthoDB" id="4537149at2"/>
<evidence type="ECO:0000259" key="1">
    <source>
        <dbReference type="Pfam" id="PF05685"/>
    </source>
</evidence>
<name>A0A3Q9EVX8_9ACTN</name>
<dbReference type="SUPFAM" id="SSF52980">
    <property type="entry name" value="Restriction endonuclease-like"/>
    <property type="match status" value="1"/>
</dbReference>
<protein>
    <submittedName>
        <fullName evidence="2">Uma2 family endonuclease</fullName>
    </submittedName>
</protein>
<dbReference type="Proteomes" id="UP000280298">
    <property type="component" value="Chromosome"/>
</dbReference>
<proteinExistence type="predicted"/>
<keyword evidence="2" id="KW-0255">Endonuclease</keyword>
<evidence type="ECO:0000313" key="2">
    <source>
        <dbReference type="EMBL" id="AZQ40374.1"/>
    </source>
</evidence>
<dbReference type="PANTHER" id="PTHR35400:SF3">
    <property type="entry name" value="SLL1072 PROTEIN"/>
    <property type="match status" value="1"/>
</dbReference>
<evidence type="ECO:0000313" key="3">
    <source>
        <dbReference type="Proteomes" id="UP000280298"/>
    </source>
</evidence>
<dbReference type="PANTHER" id="PTHR35400">
    <property type="entry name" value="SLR1083 PROTEIN"/>
    <property type="match status" value="1"/>
</dbReference>
<dbReference type="InterPro" id="IPR012296">
    <property type="entry name" value="Nuclease_put_TT1808"/>
</dbReference>
<sequence>MGAMAQDPITQKLLLDWFVDLDTPEGLRAELVEGELVVTPVPDGHHEHCISRIVGQVHRRCQTNMQFSANKGLQLKNAEGYPQDHVVPDGTFAPKELRLYRGAGPWMPCEGVAMVLEVTSSKPRTDREIKRRCYARGGIPLYLVVDRETSWITLFSGPESGDYQELRAVAFGKQLALPEPFAFELDTADFL</sequence>
<dbReference type="KEGG" id="scya:EJ357_13505"/>
<keyword evidence="3" id="KW-1185">Reference proteome</keyword>
<dbReference type="Pfam" id="PF05685">
    <property type="entry name" value="Uma2"/>
    <property type="match status" value="1"/>
</dbReference>
<dbReference type="InterPro" id="IPR011335">
    <property type="entry name" value="Restrct_endonuc-II-like"/>
</dbReference>
<dbReference type="RefSeq" id="WP_126399445.1">
    <property type="nucleotide sequence ID" value="NZ_CP034539.1"/>
</dbReference>
<dbReference type="GO" id="GO:0004519">
    <property type="term" value="F:endonuclease activity"/>
    <property type="evidence" value="ECO:0007669"/>
    <property type="project" value="UniProtKB-KW"/>
</dbReference>
<dbReference type="CDD" id="cd06260">
    <property type="entry name" value="DUF820-like"/>
    <property type="match status" value="1"/>
</dbReference>
<reference evidence="2 3" key="1">
    <citation type="journal article" date="2019" name="Int. J. Syst. Evol. Microbiol.">
        <title>Streptomyces cyaneochromogenes sp. nov., a blue pigment-producing actinomycete from manganese-contaminated soil.</title>
        <authorList>
            <person name="Tang X."/>
            <person name="Zhao J."/>
            <person name="Li K."/>
            <person name="Chen Z."/>
            <person name="Sun Y."/>
            <person name="Gao J."/>
        </authorList>
    </citation>
    <scope>NUCLEOTIDE SEQUENCE [LARGE SCALE GENOMIC DNA]</scope>
    <source>
        <strain evidence="2 3">MK-45</strain>
    </source>
</reference>